<keyword evidence="2 6" id="KW-0032">Aminotransferase</keyword>
<keyword evidence="4" id="KW-0663">Pyridoxal phosphate</keyword>
<dbReference type="AlphaFoldDB" id="A0A9D5JVA4"/>
<dbReference type="Proteomes" id="UP000649604">
    <property type="component" value="Unassembled WGS sequence"/>
</dbReference>
<dbReference type="GO" id="GO:0008483">
    <property type="term" value="F:transaminase activity"/>
    <property type="evidence" value="ECO:0007669"/>
    <property type="project" value="UniProtKB-KW"/>
</dbReference>
<accession>A0A9D5JVA4</accession>
<dbReference type="CDD" id="cd00609">
    <property type="entry name" value="AAT_like"/>
    <property type="match status" value="1"/>
</dbReference>
<organism evidence="6 7">
    <name type="scientific">candidate division KSB3 bacterium</name>
    <dbReference type="NCBI Taxonomy" id="2044937"/>
    <lineage>
        <taxon>Bacteria</taxon>
        <taxon>candidate division KSB3</taxon>
    </lineage>
</organism>
<evidence type="ECO:0000313" key="6">
    <source>
        <dbReference type="EMBL" id="MBD3324577.1"/>
    </source>
</evidence>
<dbReference type="GO" id="GO:0030170">
    <property type="term" value="F:pyridoxal phosphate binding"/>
    <property type="evidence" value="ECO:0007669"/>
    <property type="project" value="InterPro"/>
</dbReference>
<dbReference type="InterPro" id="IPR015424">
    <property type="entry name" value="PyrdxlP-dep_Trfase"/>
</dbReference>
<reference evidence="6" key="1">
    <citation type="submission" date="2019-11" db="EMBL/GenBank/DDBJ databases">
        <title>Microbial mats filling the niche in hypersaline microbial mats.</title>
        <authorList>
            <person name="Wong H.L."/>
            <person name="Macleod F.I."/>
            <person name="White R.A. III"/>
            <person name="Burns B.P."/>
        </authorList>
    </citation>
    <scope>NUCLEOTIDE SEQUENCE</scope>
    <source>
        <strain evidence="6">Rbin_158</strain>
    </source>
</reference>
<dbReference type="Pfam" id="PF00155">
    <property type="entry name" value="Aminotran_1_2"/>
    <property type="match status" value="1"/>
</dbReference>
<dbReference type="SUPFAM" id="SSF53383">
    <property type="entry name" value="PLP-dependent transferases"/>
    <property type="match status" value="1"/>
</dbReference>
<dbReference type="Gene3D" id="3.90.1150.10">
    <property type="entry name" value="Aspartate Aminotransferase, domain 1"/>
    <property type="match status" value="1"/>
</dbReference>
<protein>
    <submittedName>
        <fullName evidence="6">Aminotransferase class I/II-fold pyridoxal phosphate-dependent enzyme</fullName>
    </submittedName>
</protein>
<feature type="domain" description="Aminotransferase class I/classII large" evidence="5">
    <location>
        <begin position="3"/>
        <end position="352"/>
    </location>
</feature>
<evidence type="ECO:0000256" key="1">
    <source>
        <dbReference type="ARBA" id="ARBA00001933"/>
    </source>
</evidence>
<keyword evidence="3" id="KW-0808">Transferase</keyword>
<comment type="cofactor">
    <cofactor evidence="1">
        <name>pyridoxal 5'-phosphate</name>
        <dbReference type="ChEBI" id="CHEBI:597326"/>
    </cofactor>
</comment>
<dbReference type="GO" id="GO:1901605">
    <property type="term" value="P:alpha-amino acid metabolic process"/>
    <property type="evidence" value="ECO:0007669"/>
    <property type="project" value="TreeGrafter"/>
</dbReference>
<dbReference type="EMBL" id="WJJP01000261">
    <property type="protein sequence ID" value="MBD3324577.1"/>
    <property type="molecule type" value="Genomic_DNA"/>
</dbReference>
<dbReference type="PANTHER" id="PTHR42790:SF19">
    <property type="entry name" value="KYNURENINE_ALPHA-AMINOADIPATE AMINOTRANSFERASE, MITOCHONDRIAL"/>
    <property type="match status" value="1"/>
</dbReference>
<evidence type="ECO:0000259" key="5">
    <source>
        <dbReference type="Pfam" id="PF00155"/>
    </source>
</evidence>
<name>A0A9D5JVA4_9BACT</name>
<comment type="caution">
    <text evidence="6">The sequence shown here is derived from an EMBL/GenBank/DDBJ whole genome shotgun (WGS) entry which is preliminary data.</text>
</comment>
<evidence type="ECO:0000256" key="2">
    <source>
        <dbReference type="ARBA" id="ARBA00022576"/>
    </source>
</evidence>
<dbReference type="InterPro" id="IPR050859">
    <property type="entry name" value="Class-I_PLP-dep_aminotransf"/>
</dbReference>
<evidence type="ECO:0000256" key="4">
    <source>
        <dbReference type="ARBA" id="ARBA00022898"/>
    </source>
</evidence>
<dbReference type="InterPro" id="IPR004839">
    <property type="entry name" value="Aminotransferase_I/II_large"/>
</dbReference>
<dbReference type="Gene3D" id="3.40.640.10">
    <property type="entry name" value="Type I PLP-dependent aspartate aminotransferase-like (Major domain)"/>
    <property type="match status" value="1"/>
</dbReference>
<evidence type="ECO:0000313" key="7">
    <source>
        <dbReference type="Proteomes" id="UP000649604"/>
    </source>
</evidence>
<proteinExistence type="predicted"/>
<sequence>MADVINFTRGVPATESFPIEAMQAASHAALEKHGSVIMQYGKSTGFLPLREWLAEWQGVSVDQTMVSHGSLQLIEFFSFLFVKPGDIVFTEAPSYDRTITLLRRHEAHVVGIPIEADGPDLEALERTLKKYVPKFFYLIPDFQNPSGATCSREKRQRLVELAEQHDFWLVEDAPYRPLRYRGEAQPTLFELAPHRTLHMLSFSKLIGPGPRVGILFGEADLLKKVAKIAEDTYITGSLLSQGVVYEFCRSGKLPGQIEQLKALYAPRLQACLDALDTHLPDAQATRPDGGFFLSITLPEGTTTRQVLDAAKSYDLNLAPGQAFFPDGGGERFLRLPYCALTPEQIDDGISRLARAVKDVQRQA</sequence>
<dbReference type="InterPro" id="IPR015421">
    <property type="entry name" value="PyrdxlP-dep_Trfase_major"/>
</dbReference>
<evidence type="ECO:0000256" key="3">
    <source>
        <dbReference type="ARBA" id="ARBA00022679"/>
    </source>
</evidence>
<dbReference type="InterPro" id="IPR015422">
    <property type="entry name" value="PyrdxlP-dep_Trfase_small"/>
</dbReference>
<gene>
    <name evidence="6" type="ORF">GF339_08325</name>
</gene>
<dbReference type="PANTHER" id="PTHR42790">
    <property type="entry name" value="AMINOTRANSFERASE"/>
    <property type="match status" value="1"/>
</dbReference>